<gene>
    <name evidence="2" type="ORF">I551_8797</name>
</gene>
<reference evidence="2 3" key="1">
    <citation type="submission" date="2014-01" db="EMBL/GenBank/DDBJ databases">
        <authorList>
            <person name="Dobos K."/>
            <person name="Lenaerts A."/>
            <person name="Ordway D."/>
            <person name="DeGroote M.A."/>
            <person name="Parker T."/>
            <person name="Sizemore C."/>
            <person name="Tallon L.J."/>
            <person name="Sadzewicz L.K."/>
            <person name="Sengamalay N."/>
            <person name="Fraser C.M."/>
            <person name="Hine E."/>
            <person name="Shefchek K.A."/>
            <person name="Das S.P."/>
            <person name="Tettelin H."/>
        </authorList>
    </citation>
    <scope>NUCLEOTIDE SEQUENCE [LARGE SCALE GENOMIC DNA]</scope>
    <source>
        <strain evidence="2 3">Harvey</strain>
    </source>
</reference>
<comment type="caution">
    <text evidence="2">The sequence shown here is derived from an EMBL/GenBank/DDBJ whole genome shotgun (WGS) entry which is preliminary data.</text>
</comment>
<proteinExistence type="predicted"/>
<evidence type="ECO:0000256" key="1">
    <source>
        <dbReference type="SAM" id="MobiDB-lite"/>
    </source>
</evidence>
<sequence length="240" mass="25785">MLEDKWGRIEEIALTYVVVNLWDRDGWSCPPLLHTTHLRTDAQCTELLGTVELDVDFAVGLQAMRAELQRQLAGSELWDQRVGALQVTDAVGGHVRVRILVSAPMPAPCGTCAARSAKAWSTGCSATNRSPTALARCAFRTRCAGQPACRDAGNGANEQDLASRLRDRVFRGRVCGPDTGPCAATSEAKLARRVGATTPSPSLRRCVTDSGGTRKILRRNTKRPPAPARLVPGSTAAEIQ</sequence>
<dbReference type="EMBL" id="JAOL01000031">
    <property type="protein sequence ID" value="EUA93925.1"/>
    <property type="molecule type" value="Genomic_DNA"/>
</dbReference>
<protein>
    <submittedName>
        <fullName evidence="2">MscS Mechanosensitive ion channel</fullName>
    </submittedName>
</protein>
<dbReference type="Proteomes" id="UP000020681">
    <property type="component" value="Unassembled WGS sequence"/>
</dbReference>
<keyword evidence="3" id="KW-1185">Reference proteome</keyword>
<name>A0ABN0RAC1_MYCUL</name>
<feature type="region of interest" description="Disordered" evidence="1">
    <location>
        <begin position="195"/>
        <end position="240"/>
    </location>
</feature>
<evidence type="ECO:0000313" key="2">
    <source>
        <dbReference type="EMBL" id="EUA93925.1"/>
    </source>
</evidence>
<evidence type="ECO:0000313" key="3">
    <source>
        <dbReference type="Proteomes" id="UP000020681"/>
    </source>
</evidence>
<accession>A0ABN0RAC1</accession>
<organism evidence="2 3">
    <name type="scientific">Mycobacterium ulcerans str. Harvey</name>
    <dbReference type="NCBI Taxonomy" id="1299332"/>
    <lineage>
        <taxon>Bacteria</taxon>
        <taxon>Bacillati</taxon>
        <taxon>Actinomycetota</taxon>
        <taxon>Actinomycetes</taxon>
        <taxon>Mycobacteriales</taxon>
        <taxon>Mycobacteriaceae</taxon>
        <taxon>Mycobacterium</taxon>
        <taxon>Mycobacterium ulcerans group</taxon>
    </lineage>
</organism>